<protein>
    <submittedName>
        <fullName evidence="1">HAD-IA family hydrolase</fullName>
    </submittedName>
</protein>
<organism evidence="1 2">
    <name type="scientific">Microbacterium commune</name>
    <dbReference type="NCBI Taxonomy" id="2762219"/>
    <lineage>
        <taxon>Bacteria</taxon>
        <taxon>Bacillati</taxon>
        <taxon>Actinomycetota</taxon>
        <taxon>Actinomycetes</taxon>
        <taxon>Micrococcales</taxon>
        <taxon>Microbacteriaceae</taxon>
        <taxon>Microbacterium</taxon>
    </lineage>
</organism>
<reference evidence="1 2" key="1">
    <citation type="submission" date="2020-08" db="EMBL/GenBank/DDBJ databases">
        <title>A Genomic Blueprint of the Chicken Gut Microbiome.</title>
        <authorList>
            <person name="Gilroy R."/>
            <person name="Ravi A."/>
            <person name="Getino M."/>
            <person name="Pursley I."/>
            <person name="Horton D.L."/>
            <person name="Alikhan N.-F."/>
            <person name="Baker D."/>
            <person name="Gharbi K."/>
            <person name="Hall N."/>
            <person name="Watson M."/>
            <person name="Adriaenssens E.M."/>
            <person name="Foster-Nyarko E."/>
            <person name="Jarju S."/>
            <person name="Secka A."/>
            <person name="Antonio M."/>
            <person name="Oren A."/>
            <person name="Chaudhuri R."/>
            <person name="La Ragione R.M."/>
            <person name="Hildebrand F."/>
            <person name="Pallen M.J."/>
        </authorList>
    </citation>
    <scope>NUCLEOTIDE SEQUENCE [LARGE SCALE GENOMIC DNA]</scope>
    <source>
        <strain evidence="1 2">Re1</strain>
    </source>
</reference>
<dbReference type="PANTHER" id="PTHR43434:SF1">
    <property type="entry name" value="PHOSPHOGLYCOLATE PHOSPHATASE"/>
    <property type="match status" value="1"/>
</dbReference>
<dbReference type="SUPFAM" id="SSF56784">
    <property type="entry name" value="HAD-like"/>
    <property type="match status" value="1"/>
</dbReference>
<dbReference type="SFLD" id="SFLDG01129">
    <property type="entry name" value="C1.5:_HAD__Beta-PGM__Phosphata"/>
    <property type="match status" value="1"/>
</dbReference>
<dbReference type="Gene3D" id="3.40.50.1000">
    <property type="entry name" value="HAD superfamily/HAD-like"/>
    <property type="match status" value="1"/>
</dbReference>
<dbReference type="InterPro" id="IPR023214">
    <property type="entry name" value="HAD_sf"/>
</dbReference>
<gene>
    <name evidence="1" type="ORF">H9633_07135</name>
</gene>
<proteinExistence type="predicted"/>
<dbReference type="Proteomes" id="UP000611521">
    <property type="component" value="Unassembled WGS sequence"/>
</dbReference>
<keyword evidence="2" id="KW-1185">Reference proteome</keyword>
<name>A0ABR8W4X0_9MICO</name>
<evidence type="ECO:0000313" key="2">
    <source>
        <dbReference type="Proteomes" id="UP000611521"/>
    </source>
</evidence>
<dbReference type="RefSeq" id="WP_191712603.1">
    <property type="nucleotide sequence ID" value="NZ_JACSPX010000001.1"/>
</dbReference>
<keyword evidence="1" id="KW-0378">Hydrolase</keyword>
<evidence type="ECO:0000313" key="1">
    <source>
        <dbReference type="EMBL" id="MBD8012072.1"/>
    </source>
</evidence>
<dbReference type="Pfam" id="PF00702">
    <property type="entry name" value="Hydrolase"/>
    <property type="match status" value="1"/>
</dbReference>
<dbReference type="SFLD" id="SFLDS00003">
    <property type="entry name" value="Haloacid_Dehalogenase"/>
    <property type="match status" value="1"/>
</dbReference>
<sequence length="262" mass="29473">MTKLIRPRGLLVDFGGVIVETASRAGWRGELAELVHDRLTEAGIEFPSLTKEAIEDDLREGAKADSRWKDAMSRPFAPAELTYREFWEGFVAADWPTAAREYVREHARELCREMGERKQERVTRDGFIEVLDLADEASIPVAIVSNTLMGQVHRDYLTRHGLTDRFVEQIYSDEVRVRKPNPEMIHLGARSIDETAATCWYVGDNFDRDVLCGVRAGVGGNILMEARSTYDLPYQLSVTADAVVADPWGLLEIMSASLERVA</sequence>
<dbReference type="GO" id="GO:0016787">
    <property type="term" value="F:hydrolase activity"/>
    <property type="evidence" value="ECO:0007669"/>
    <property type="project" value="UniProtKB-KW"/>
</dbReference>
<dbReference type="EMBL" id="JACSPX010000001">
    <property type="protein sequence ID" value="MBD8012072.1"/>
    <property type="molecule type" value="Genomic_DNA"/>
</dbReference>
<dbReference type="InterPro" id="IPR006439">
    <property type="entry name" value="HAD-SF_hydro_IA"/>
</dbReference>
<dbReference type="InterPro" id="IPR050155">
    <property type="entry name" value="HAD-like_hydrolase_sf"/>
</dbReference>
<comment type="caution">
    <text evidence="1">The sequence shown here is derived from an EMBL/GenBank/DDBJ whole genome shotgun (WGS) entry which is preliminary data.</text>
</comment>
<dbReference type="PANTHER" id="PTHR43434">
    <property type="entry name" value="PHOSPHOGLYCOLATE PHOSPHATASE"/>
    <property type="match status" value="1"/>
</dbReference>
<dbReference type="NCBIfam" id="TIGR01549">
    <property type="entry name" value="HAD-SF-IA-v1"/>
    <property type="match status" value="1"/>
</dbReference>
<dbReference type="InterPro" id="IPR036412">
    <property type="entry name" value="HAD-like_sf"/>
</dbReference>
<accession>A0ABR8W4X0</accession>